<reference evidence="2 3" key="1">
    <citation type="journal article" date="2013" name="Genome Announc.">
        <title>Complete Genome Sequence of the Solvent Producer Clostridium saccharobutylicum NCP262 (DSM 13864).</title>
        <authorList>
            <person name="Poehlein A."/>
            <person name="Hartwich K."/>
            <person name="Krabben P."/>
            <person name="Ehrenreich A."/>
            <person name="Liebl W."/>
            <person name="Durre P."/>
            <person name="Gottschalk G."/>
            <person name="Daniel R."/>
        </authorList>
    </citation>
    <scope>NUCLEOTIDE SEQUENCE [LARGE SCALE GENOMIC DNA]</scope>
    <source>
        <strain evidence="2">DSM 13864</strain>
    </source>
</reference>
<dbReference type="CDD" id="cd00093">
    <property type="entry name" value="HTH_XRE"/>
    <property type="match status" value="1"/>
</dbReference>
<protein>
    <submittedName>
        <fullName evidence="2">Transcription factor</fullName>
    </submittedName>
</protein>
<sequence length="120" mass="14009">MILLRKLRQEKGLSIEKLAKEIDIKESTIRNIENKIYKASNENSKKFAKYFNVSDPKKLTENVDELIKEKRCLNQRCPLNKECYCQSDQVIAGEYCKSQKLITDKSKKVSFNNTQALFVE</sequence>
<dbReference type="Gene3D" id="1.10.260.40">
    <property type="entry name" value="lambda repressor-like DNA-binding domains"/>
    <property type="match status" value="1"/>
</dbReference>
<accession>U5MTY4</accession>
<dbReference type="GO" id="GO:0003677">
    <property type="term" value="F:DNA binding"/>
    <property type="evidence" value="ECO:0007669"/>
    <property type="project" value="InterPro"/>
</dbReference>
<dbReference type="RefSeq" id="WP_022747126.1">
    <property type="nucleotide sequence ID" value="NC_022571.1"/>
</dbReference>
<proteinExistence type="predicted"/>
<evidence type="ECO:0000313" key="3">
    <source>
        <dbReference type="Proteomes" id="UP000017118"/>
    </source>
</evidence>
<dbReference type="GeneID" id="55475381"/>
<dbReference type="InterPro" id="IPR001387">
    <property type="entry name" value="Cro/C1-type_HTH"/>
</dbReference>
<keyword evidence="3" id="KW-1185">Reference proteome</keyword>
<organism evidence="2 3">
    <name type="scientific">Clostridium saccharobutylicum DSM 13864</name>
    <dbReference type="NCBI Taxonomy" id="1345695"/>
    <lineage>
        <taxon>Bacteria</taxon>
        <taxon>Bacillati</taxon>
        <taxon>Bacillota</taxon>
        <taxon>Clostridia</taxon>
        <taxon>Eubacteriales</taxon>
        <taxon>Clostridiaceae</taxon>
        <taxon>Clostridium</taxon>
    </lineage>
</organism>
<dbReference type="Proteomes" id="UP000017118">
    <property type="component" value="Chromosome"/>
</dbReference>
<dbReference type="SMART" id="SM00530">
    <property type="entry name" value="HTH_XRE"/>
    <property type="match status" value="1"/>
</dbReference>
<dbReference type="Pfam" id="PF01381">
    <property type="entry name" value="HTH_3"/>
    <property type="match status" value="1"/>
</dbReference>
<dbReference type="EMBL" id="CP006721">
    <property type="protein sequence ID" value="AGX43983.1"/>
    <property type="molecule type" value="Genomic_DNA"/>
</dbReference>
<name>U5MTY4_CLOSA</name>
<dbReference type="HOGENOM" id="CLU_2045633_0_0_9"/>
<dbReference type="InterPro" id="IPR010982">
    <property type="entry name" value="Lambda_DNA-bd_dom_sf"/>
</dbReference>
<dbReference type="KEGG" id="csb:CLSA_c30160"/>
<dbReference type="SUPFAM" id="SSF47413">
    <property type="entry name" value="lambda repressor-like DNA-binding domains"/>
    <property type="match status" value="1"/>
</dbReference>
<evidence type="ECO:0000313" key="2">
    <source>
        <dbReference type="EMBL" id="AGX43983.1"/>
    </source>
</evidence>
<dbReference type="PATRIC" id="fig|1345695.10.peg.1119"/>
<gene>
    <name evidence="2" type="ORF">CLSA_c30160</name>
</gene>
<feature type="domain" description="HTH cro/C1-type" evidence="1">
    <location>
        <begin position="4"/>
        <end position="59"/>
    </location>
</feature>
<dbReference type="AlphaFoldDB" id="U5MTY4"/>
<dbReference type="PROSITE" id="PS50943">
    <property type="entry name" value="HTH_CROC1"/>
    <property type="match status" value="1"/>
</dbReference>
<evidence type="ECO:0000259" key="1">
    <source>
        <dbReference type="PROSITE" id="PS50943"/>
    </source>
</evidence>